<accession>A0A0C9YDM3</accession>
<evidence type="ECO:0000313" key="2">
    <source>
        <dbReference type="Proteomes" id="UP000054018"/>
    </source>
</evidence>
<gene>
    <name evidence="1" type="ORF">PISMIDRAFT_101581</name>
</gene>
<reference evidence="1 2" key="1">
    <citation type="submission" date="2014-04" db="EMBL/GenBank/DDBJ databases">
        <authorList>
            <consortium name="DOE Joint Genome Institute"/>
            <person name="Kuo A."/>
            <person name="Kohler A."/>
            <person name="Costa M.D."/>
            <person name="Nagy L.G."/>
            <person name="Floudas D."/>
            <person name="Copeland A."/>
            <person name="Barry K.W."/>
            <person name="Cichocki N."/>
            <person name="Veneault-Fourrey C."/>
            <person name="LaButti K."/>
            <person name="Lindquist E.A."/>
            <person name="Lipzen A."/>
            <person name="Lundell T."/>
            <person name="Morin E."/>
            <person name="Murat C."/>
            <person name="Sun H."/>
            <person name="Tunlid A."/>
            <person name="Henrissat B."/>
            <person name="Grigoriev I.V."/>
            <person name="Hibbett D.S."/>
            <person name="Martin F."/>
            <person name="Nordberg H.P."/>
            <person name="Cantor M.N."/>
            <person name="Hua S.X."/>
        </authorList>
    </citation>
    <scope>NUCLEOTIDE SEQUENCE [LARGE SCALE GENOMIC DNA]</scope>
    <source>
        <strain evidence="1 2">441</strain>
    </source>
</reference>
<name>A0A0C9YDM3_9AGAM</name>
<protein>
    <submittedName>
        <fullName evidence="1">Uncharacterized protein</fullName>
    </submittedName>
</protein>
<organism evidence="1 2">
    <name type="scientific">Pisolithus microcarpus 441</name>
    <dbReference type="NCBI Taxonomy" id="765257"/>
    <lineage>
        <taxon>Eukaryota</taxon>
        <taxon>Fungi</taxon>
        <taxon>Dikarya</taxon>
        <taxon>Basidiomycota</taxon>
        <taxon>Agaricomycotina</taxon>
        <taxon>Agaricomycetes</taxon>
        <taxon>Agaricomycetidae</taxon>
        <taxon>Boletales</taxon>
        <taxon>Sclerodermatineae</taxon>
        <taxon>Pisolithaceae</taxon>
        <taxon>Pisolithus</taxon>
    </lineage>
</organism>
<sequence>ANVDPITGLHTLRWATCASREFLGDVFPLDQIKSYAHLVPRFGETVDVQLMSTNSFHSTQSFWLNSYFDKEFYYALSLQGAT</sequence>
<dbReference type="EMBL" id="KN833733">
    <property type="protein sequence ID" value="KIK22915.1"/>
    <property type="molecule type" value="Genomic_DNA"/>
</dbReference>
<dbReference type="AlphaFoldDB" id="A0A0C9YDM3"/>
<feature type="non-terminal residue" evidence="1">
    <location>
        <position position="1"/>
    </location>
</feature>
<reference evidence="2" key="2">
    <citation type="submission" date="2015-01" db="EMBL/GenBank/DDBJ databases">
        <title>Evolutionary Origins and Diversification of the Mycorrhizal Mutualists.</title>
        <authorList>
            <consortium name="DOE Joint Genome Institute"/>
            <consortium name="Mycorrhizal Genomics Consortium"/>
            <person name="Kohler A."/>
            <person name="Kuo A."/>
            <person name="Nagy L.G."/>
            <person name="Floudas D."/>
            <person name="Copeland A."/>
            <person name="Barry K.W."/>
            <person name="Cichocki N."/>
            <person name="Veneault-Fourrey C."/>
            <person name="LaButti K."/>
            <person name="Lindquist E.A."/>
            <person name="Lipzen A."/>
            <person name="Lundell T."/>
            <person name="Morin E."/>
            <person name="Murat C."/>
            <person name="Riley R."/>
            <person name="Ohm R."/>
            <person name="Sun H."/>
            <person name="Tunlid A."/>
            <person name="Henrissat B."/>
            <person name="Grigoriev I.V."/>
            <person name="Hibbett D.S."/>
            <person name="Martin F."/>
        </authorList>
    </citation>
    <scope>NUCLEOTIDE SEQUENCE [LARGE SCALE GENOMIC DNA]</scope>
    <source>
        <strain evidence="2">441</strain>
    </source>
</reference>
<keyword evidence="2" id="KW-1185">Reference proteome</keyword>
<dbReference type="HOGENOM" id="CLU_006344_9_2_1"/>
<dbReference type="Proteomes" id="UP000054018">
    <property type="component" value="Unassembled WGS sequence"/>
</dbReference>
<dbReference type="OrthoDB" id="3232986at2759"/>
<proteinExistence type="predicted"/>
<evidence type="ECO:0000313" key="1">
    <source>
        <dbReference type="EMBL" id="KIK22915.1"/>
    </source>
</evidence>